<gene>
    <name evidence="1" type="ORF">MRB53_005690</name>
</gene>
<reference evidence="1 2" key="1">
    <citation type="journal article" date="2022" name="Hortic Res">
        <title>A haplotype resolved chromosomal level avocado genome allows analysis of novel avocado genes.</title>
        <authorList>
            <person name="Nath O."/>
            <person name="Fletcher S.J."/>
            <person name="Hayward A."/>
            <person name="Shaw L.M."/>
            <person name="Masouleh A.K."/>
            <person name="Furtado A."/>
            <person name="Henry R.J."/>
            <person name="Mitter N."/>
        </authorList>
    </citation>
    <scope>NUCLEOTIDE SEQUENCE [LARGE SCALE GENOMIC DNA]</scope>
    <source>
        <strain evidence="2">cv. Hass</strain>
    </source>
</reference>
<dbReference type="Proteomes" id="UP001234297">
    <property type="component" value="Chromosome 2"/>
</dbReference>
<sequence>MQRKSSSTKVASPTFANPPFSTASIAASSQQHPIPSLHCAQEPSSSHLIDPFGSNSYPIGVRKGQENGNLRDLPPLVRMVRLQPQLPQHPQELWRRGWGLLLRPVDRRWKDRRHDDAGRLHGRPHHVVWEAPHTLRNLKDLATIRSNFVSLKSSLLDEAHHTPDAVSQEASDLLIKLDSIQSRDSLINEGKRAIRAELSQFLESVEGLSAKCHSNLPPKLKKRVTFAENAIPPGADSARNIKSEEVREFLSVGENEEDGCHPEMEGFHNQMSDGIFKNGLKGNFHGQIGGAMRHGL</sequence>
<name>A0ACC2ME39_PERAE</name>
<organism evidence="1 2">
    <name type="scientific">Persea americana</name>
    <name type="common">Avocado</name>
    <dbReference type="NCBI Taxonomy" id="3435"/>
    <lineage>
        <taxon>Eukaryota</taxon>
        <taxon>Viridiplantae</taxon>
        <taxon>Streptophyta</taxon>
        <taxon>Embryophyta</taxon>
        <taxon>Tracheophyta</taxon>
        <taxon>Spermatophyta</taxon>
        <taxon>Magnoliopsida</taxon>
        <taxon>Magnoliidae</taxon>
        <taxon>Laurales</taxon>
        <taxon>Lauraceae</taxon>
        <taxon>Persea</taxon>
    </lineage>
</organism>
<dbReference type="EMBL" id="CM056810">
    <property type="protein sequence ID" value="KAJ8643942.1"/>
    <property type="molecule type" value="Genomic_DNA"/>
</dbReference>
<protein>
    <submittedName>
        <fullName evidence="1">Uncharacterized protein</fullName>
    </submittedName>
</protein>
<evidence type="ECO:0000313" key="1">
    <source>
        <dbReference type="EMBL" id="KAJ8643942.1"/>
    </source>
</evidence>
<proteinExistence type="predicted"/>
<keyword evidence="2" id="KW-1185">Reference proteome</keyword>
<evidence type="ECO:0000313" key="2">
    <source>
        <dbReference type="Proteomes" id="UP001234297"/>
    </source>
</evidence>
<accession>A0ACC2ME39</accession>
<comment type="caution">
    <text evidence="1">The sequence shown here is derived from an EMBL/GenBank/DDBJ whole genome shotgun (WGS) entry which is preliminary data.</text>
</comment>